<keyword evidence="2 8" id="KW-0813">Transport</keyword>
<evidence type="ECO:0000256" key="9">
    <source>
        <dbReference type="SAM" id="MobiDB-lite"/>
    </source>
</evidence>
<dbReference type="Pfam" id="PF13459">
    <property type="entry name" value="Fer4_15"/>
    <property type="match status" value="1"/>
</dbReference>
<dbReference type="InterPro" id="IPR051269">
    <property type="entry name" value="Fe-S_cluster_ET"/>
</dbReference>
<name>A0ABS4W106_9PSEU</name>
<keyword evidence="11" id="KW-1185">Reference proteome</keyword>
<evidence type="ECO:0000256" key="5">
    <source>
        <dbReference type="ARBA" id="ARBA00023004"/>
    </source>
</evidence>
<reference evidence="10 11" key="1">
    <citation type="submission" date="2021-03" db="EMBL/GenBank/DDBJ databases">
        <title>Sequencing the genomes of 1000 actinobacteria strains.</title>
        <authorList>
            <person name="Klenk H.-P."/>
        </authorList>
    </citation>
    <scope>NUCLEOTIDE SEQUENCE [LARGE SCALE GENOMIC DNA]</scope>
    <source>
        <strain evidence="10 11">DSM 45256</strain>
    </source>
</reference>
<protein>
    <recommendedName>
        <fullName evidence="8">Ferredoxin</fullName>
    </recommendedName>
</protein>
<evidence type="ECO:0000256" key="8">
    <source>
        <dbReference type="RuleBase" id="RU368020"/>
    </source>
</evidence>
<sequence>MNVRVDRDVCTGHGMCFVTAPEVFEDDEDGYGRARNNGVVDPGHEDEARSGAASCPERAVVFS</sequence>
<evidence type="ECO:0000313" key="10">
    <source>
        <dbReference type="EMBL" id="MBP2369872.1"/>
    </source>
</evidence>
<evidence type="ECO:0000256" key="7">
    <source>
        <dbReference type="ARBA" id="ARBA00023291"/>
    </source>
</evidence>
<dbReference type="PANTHER" id="PTHR36923">
    <property type="entry name" value="FERREDOXIN"/>
    <property type="match status" value="1"/>
</dbReference>
<dbReference type="EMBL" id="JAGINU010000001">
    <property type="protein sequence ID" value="MBP2369872.1"/>
    <property type="molecule type" value="Genomic_DNA"/>
</dbReference>
<dbReference type="Proteomes" id="UP001519295">
    <property type="component" value="Unassembled WGS sequence"/>
</dbReference>
<keyword evidence="5 8" id="KW-0408">Iron</keyword>
<keyword evidence="3 8" id="KW-0479">Metal-binding</keyword>
<evidence type="ECO:0000313" key="11">
    <source>
        <dbReference type="Proteomes" id="UP001519295"/>
    </source>
</evidence>
<evidence type="ECO:0000256" key="2">
    <source>
        <dbReference type="ARBA" id="ARBA00022448"/>
    </source>
</evidence>
<comment type="caution">
    <text evidence="10">The sequence shown here is derived from an EMBL/GenBank/DDBJ whole genome shotgun (WGS) entry which is preliminary data.</text>
</comment>
<accession>A0ABS4W106</accession>
<evidence type="ECO:0000256" key="3">
    <source>
        <dbReference type="ARBA" id="ARBA00022723"/>
    </source>
</evidence>
<dbReference type="InterPro" id="IPR001080">
    <property type="entry name" value="3Fe4S_ferredoxin"/>
</dbReference>
<organism evidence="10 11">
    <name type="scientific">Pseudonocardia parietis</name>
    <dbReference type="NCBI Taxonomy" id="570936"/>
    <lineage>
        <taxon>Bacteria</taxon>
        <taxon>Bacillati</taxon>
        <taxon>Actinomycetota</taxon>
        <taxon>Actinomycetes</taxon>
        <taxon>Pseudonocardiales</taxon>
        <taxon>Pseudonocardiaceae</taxon>
        <taxon>Pseudonocardia</taxon>
    </lineage>
</organism>
<evidence type="ECO:0000256" key="1">
    <source>
        <dbReference type="ARBA" id="ARBA00001927"/>
    </source>
</evidence>
<evidence type="ECO:0000256" key="4">
    <source>
        <dbReference type="ARBA" id="ARBA00022982"/>
    </source>
</evidence>
<keyword evidence="4 8" id="KW-0249">Electron transport</keyword>
<dbReference type="RefSeq" id="WP_307862620.1">
    <property type="nucleotide sequence ID" value="NZ_JAGINU010000001.1"/>
</dbReference>
<gene>
    <name evidence="10" type="ORF">JOF36_005568</name>
</gene>
<dbReference type="PRINTS" id="PR00352">
    <property type="entry name" value="3FE4SFRDOXIN"/>
</dbReference>
<proteinExistence type="predicted"/>
<comment type="cofactor">
    <cofactor evidence="1">
        <name>[3Fe-4S] cluster</name>
        <dbReference type="ChEBI" id="CHEBI:21137"/>
    </cofactor>
</comment>
<dbReference type="PANTHER" id="PTHR36923:SF3">
    <property type="entry name" value="FERREDOXIN"/>
    <property type="match status" value="1"/>
</dbReference>
<keyword evidence="7" id="KW-0003">3Fe-4S</keyword>
<comment type="function">
    <text evidence="8">Ferredoxins are iron-sulfur proteins that transfer electrons in a wide variety of metabolic reactions.</text>
</comment>
<dbReference type="SUPFAM" id="SSF54862">
    <property type="entry name" value="4Fe-4S ferredoxins"/>
    <property type="match status" value="1"/>
</dbReference>
<dbReference type="Gene3D" id="3.30.70.20">
    <property type="match status" value="1"/>
</dbReference>
<evidence type="ECO:0000256" key="6">
    <source>
        <dbReference type="ARBA" id="ARBA00023014"/>
    </source>
</evidence>
<keyword evidence="6 8" id="KW-0411">Iron-sulfur</keyword>
<feature type="region of interest" description="Disordered" evidence="9">
    <location>
        <begin position="38"/>
        <end position="63"/>
    </location>
</feature>